<feature type="region of interest" description="Disordered" evidence="1">
    <location>
        <begin position="1"/>
        <end position="57"/>
    </location>
</feature>
<feature type="compositionally biased region" description="Low complexity" evidence="1">
    <location>
        <begin position="46"/>
        <end position="57"/>
    </location>
</feature>
<dbReference type="HOGENOM" id="CLU_2994976_0_0_4"/>
<evidence type="ECO:0000313" key="2">
    <source>
        <dbReference type="EMBL" id="EHY32298.1"/>
    </source>
</evidence>
<evidence type="ECO:0000313" key="3">
    <source>
        <dbReference type="Proteomes" id="UP000004956"/>
    </source>
</evidence>
<keyword evidence="3" id="KW-1185">Reference proteome</keyword>
<comment type="caution">
    <text evidence="2">The sequence shown here is derived from an EMBL/GenBank/DDBJ whole genome shotgun (WGS) entry which is preliminary data.</text>
</comment>
<dbReference type="EMBL" id="AFBQ01000035">
    <property type="protein sequence ID" value="EHY32298.1"/>
    <property type="molecule type" value="Genomic_DNA"/>
</dbReference>
<evidence type="ECO:0000256" key="1">
    <source>
        <dbReference type="SAM" id="MobiDB-lite"/>
    </source>
</evidence>
<organism evidence="2 3">
    <name type="scientific">Sutterella parvirubra YIT 11816</name>
    <dbReference type="NCBI Taxonomy" id="762967"/>
    <lineage>
        <taxon>Bacteria</taxon>
        <taxon>Pseudomonadati</taxon>
        <taxon>Pseudomonadota</taxon>
        <taxon>Betaproteobacteria</taxon>
        <taxon>Burkholderiales</taxon>
        <taxon>Sutterellaceae</taxon>
        <taxon>Sutterella</taxon>
    </lineage>
</organism>
<dbReference type="Proteomes" id="UP000004956">
    <property type="component" value="Unassembled WGS sequence"/>
</dbReference>
<dbReference type="AlphaFoldDB" id="H3KC43"/>
<name>H3KC43_9BURK</name>
<reference evidence="2 3" key="1">
    <citation type="submission" date="2011-11" db="EMBL/GenBank/DDBJ databases">
        <authorList>
            <person name="Weinstock G."/>
            <person name="Sodergren E."/>
            <person name="Clifton S."/>
            <person name="Fulton L."/>
            <person name="Fulton B."/>
            <person name="Courtney L."/>
            <person name="Fronick C."/>
            <person name="Harrison M."/>
            <person name="Strong C."/>
            <person name="Farmer C."/>
            <person name="Delahaunty K."/>
            <person name="Markovic C."/>
            <person name="Hall O."/>
            <person name="Minx P."/>
            <person name="Tomlinson C."/>
            <person name="Mitreva M."/>
            <person name="Hou S."/>
            <person name="Chen J."/>
            <person name="Wollam A."/>
            <person name="Pepin K.H."/>
            <person name="Johnson M."/>
            <person name="Bhonagiri V."/>
            <person name="Zhang X."/>
            <person name="Suruliraj S."/>
            <person name="Warren W."/>
            <person name="Chinwalla A."/>
            <person name="Mardis E.R."/>
            <person name="Wilson R.K."/>
        </authorList>
    </citation>
    <scope>NUCLEOTIDE SEQUENCE [LARGE SCALE GENOMIC DNA]</scope>
    <source>
        <strain evidence="2 3">YIT 11816</strain>
    </source>
</reference>
<protein>
    <submittedName>
        <fullName evidence="2">Uncharacterized protein</fullName>
    </submittedName>
</protein>
<accession>H3KC43</accession>
<proteinExistence type="predicted"/>
<feature type="compositionally biased region" description="Basic and acidic residues" evidence="1">
    <location>
        <begin position="35"/>
        <end position="45"/>
    </location>
</feature>
<gene>
    <name evidence="2" type="ORF">HMPREF9440_00293</name>
</gene>
<dbReference type="STRING" id="762967.HMPREF9440_00293"/>
<sequence length="57" mass="6308">MIGRGRRGTAVSPKSLSGIAPDETVQENRPTSPEPHADMQNHPDRTSTTPTNNRRRQ</sequence>